<dbReference type="GO" id="GO:0002926">
    <property type="term" value="P:tRNA wobble base 5-methoxycarbonylmethyl-2-thiouridinylation"/>
    <property type="evidence" value="ECO:0007669"/>
    <property type="project" value="TreeGrafter"/>
</dbReference>
<evidence type="ECO:0000256" key="6">
    <source>
        <dbReference type="SAM" id="MobiDB-lite"/>
    </source>
</evidence>
<protein>
    <recommendedName>
        <fullName evidence="5">Elongator complex protein 1</fullName>
    </recommendedName>
</protein>
<keyword evidence="4" id="KW-0819">tRNA processing</keyword>
<dbReference type="UniPathway" id="UPA00988"/>
<dbReference type="GO" id="GO:0005634">
    <property type="term" value="C:nucleus"/>
    <property type="evidence" value="ECO:0007669"/>
    <property type="project" value="UniProtKB-SubCell"/>
</dbReference>
<dbReference type="GO" id="GO:0033588">
    <property type="term" value="C:elongator holoenzyme complex"/>
    <property type="evidence" value="ECO:0007669"/>
    <property type="project" value="InterPro"/>
</dbReference>
<gene>
    <name evidence="12" type="primary">RvY_06893-1</name>
    <name evidence="12" type="synonym">RvY_06893.1</name>
    <name evidence="12" type="ORF">RvY_06893</name>
</gene>
<feature type="domain" description="ELP1 first N-terminal beta-propeller" evidence="7">
    <location>
        <begin position="1"/>
        <end position="339"/>
    </location>
</feature>
<evidence type="ECO:0000313" key="13">
    <source>
        <dbReference type="Proteomes" id="UP000186922"/>
    </source>
</evidence>
<evidence type="ECO:0000259" key="8">
    <source>
        <dbReference type="Pfam" id="PF23797"/>
    </source>
</evidence>
<dbReference type="Pfam" id="PF23925">
    <property type="entry name" value="A-sol_ELP1"/>
    <property type="match status" value="1"/>
</dbReference>
<dbReference type="PANTHER" id="PTHR12747:SF0">
    <property type="entry name" value="ELONGATOR COMPLEX PROTEIN 1"/>
    <property type="match status" value="1"/>
</dbReference>
<accession>A0A1D1V3G1</accession>
<reference evidence="12 13" key="1">
    <citation type="journal article" date="2016" name="Nat. Commun.">
        <title>Extremotolerant tardigrade genome and improved radiotolerance of human cultured cells by tardigrade-unique protein.</title>
        <authorList>
            <person name="Hashimoto T."/>
            <person name="Horikawa D.D."/>
            <person name="Saito Y."/>
            <person name="Kuwahara H."/>
            <person name="Kozuka-Hata H."/>
            <person name="Shin-I T."/>
            <person name="Minakuchi Y."/>
            <person name="Ohishi K."/>
            <person name="Motoyama A."/>
            <person name="Aizu T."/>
            <person name="Enomoto A."/>
            <person name="Kondo K."/>
            <person name="Tanaka S."/>
            <person name="Hara Y."/>
            <person name="Koshikawa S."/>
            <person name="Sagara H."/>
            <person name="Miura T."/>
            <person name="Yokobori S."/>
            <person name="Miyagawa K."/>
            <person name="Suzuki Y."/>
            <person name="Kubo T."/>
            <person name="Oyama M."/>
            <person name="Kohara Y."/>
            <person name="Fujiyama A."/>
            <person name="Arakawa K."/>
            <person name="Katayama T."/>
            <person name="Toyoda A."/>
            <person name="Kunieda T."/>
        </authorList>
    </citation>
    <scope>NUCLEOTIDE SEQUENCE [LARGE SCALE GENOMIC DNA]</scope>
    <source>
        <strain evidence="12 13">YOKOZUNA-1</strain>
    </source>
</reference>
<comment type="similarity">
    <text evidence="2 5">Belongs to the ELP1/IKA1 family.</text>
</comment>
<dbReference type="Pfam" id="PF23878">
    <property type="entry name" value="TPR_ELP1"/>
    <property type="match status" value="1"/>
</dbReference>
<dbReference type="PANTHER" id="PTHR12747">
    <property type="entry name" value="ELONGATOR COMPLEX PROTEIN 1"/>
    <property type="match status" value="1"/>
</dbReference>
<dbReference type="EMBL" id="BDGG01000003">
    <property type="protein sequence ID" value="GAU95245.1"/>
    <property type="molecule type" value="Genomic_DNA"/>
</dbReference>
<keyword evidence="3 5" id="KW-0963">Cytoplasm</keyword>
<feature type="domain" description="ELP1 alpha-solenoid" evidence="10">
    <location>
        <begin position="678"/>
        <end position="871"/>
    </location>
</feature>
<evidence type="ECO:0000256" key="2">
    <source>
        <dbReference type="ARBA" id="ARBA00006086"/>
    </source>
</evidence>
<feature type="compositionally biased region" description="Low complexity" evidence="6">
    <location>
        <begin position="1111"/>
        <end position="1131"/>
    </location>
</feature>
<dbReference type="GO" id="GO:0000049">
    <property type="term" value="F:tRNA binding"/>
    <property type="evidence" value="ECO:0007669"/>
    <property type="project" value="TreeGrafter"/>
</dbReference>
<evidence type="ECO:0000259" key="9">
    <source>
        <dbReference type="Pfam" id="PF23878"/>
    </source>
</evidence>
<proteinExistence type="inferred from homology"/>
<evidence type="ECO:0000259" key="7">
    <source>
        <dbReference type="Pfam" id="PF04762"/>
    </source>
</evidence>
<comment type="subcellular location">
    <subcellularLocation>
        <location evidence="5">Cytoplasm</location>
    </subcellularLocation>
    <subcellularLocation>
        <location evidence="5">Nucleus</location>
    </subcellularLocation>
</comment>
<dbReference type="InterPro" id="IPR006849">
    <property type="entry name" value="Elp1"/>
</dbReference>
<feature type="domain" description="ELP1 N-terminal second beta-propeller" evidence="8">
    <location>
        <begin position="383"/>
        <end position="652"/>
    </location>
</feature>
<evidence type="ECO:0000256" key="1">
    <source>
        <dbReference type="ARBA" id="ARBA00005043"/>
    </source>
</evidence>
<feature type="compositionally biased region" description="Basic residues" evidence="6">
    <location>
        <begin position="1132"/>
        <end position="1144"/>
    </location>
</feature>
<comment type="function">
    <text evidence="5">Component of the elongator complex which is required for multiple tRNA modifications, including mcm5U (5-methoxycarbonylmethyl uridine), mcm5s2U (5-methoxycarbonylmethyl-2-thiouridine), and ncm5U (5-carbamoylmethyl uridine). The elongator complex catalyzes formation of carboxymethyluridine in the wobble base at position 34 in tRNAs.</text>
</comment>
<organism evidence="12 13">
    <name type="scientific">Ramazzottius varieornatus</name>
    <name type="common">Water bear</name>
    <name type="synonym">Tardigrade</name>
    <dbReference type="NCBI Taxonomy" id="947166"/>
    <lineage>
        <taxon>Eukaryota</taxon>
        <taxon>Metazoa</taxon>
        <taxon>Ecdysozoa</taxon>
        <taxon>Tardigrada</taxon>
        <taxon>Eutardigrada</taxon>
        <taxon>Parachela</taxon>
        <taxon>Hypsibioidea</taxon>
        <taxon>Ramazzottiidae</taxon>
        <taxon>Ramazzottius</taxon>
    </lineage>
</organism>
<evidence type="ECO:0000256" key="3">
    <source>
        <dbReference type="ARBA" id="ARBA00022490"/>
    </source>
</evidence>
<dbReference type="InterPro" id="IPR056164">
    <property type="entry name" value="Beta-prop_ELP1_1st"/>
</dbReference>
<comment type="pathway">
    <text evidence="1">tRNA modification; 5-methoxycarbonylmethyl-2-thiouridine-tRNA biosynthesis.</text>
</comment>
<dbReference type="SUPFAM" id="SSF69322">
    <property type="entry name" value="Tricorn protease domain 2"/>
    <property type="match status" value="1"/>
</dbReference>
<feature type="domain" description="ELP1 three-helical bundle" evidence="11">
    <location>
        <begin position="1054"/>
        <end position="1211"/>
    </location>
</feature>
<dbReference type="InterPro" id="IPR056167">
    <property type="entry name" value="A-sol_ELP1"/>
</dbReference>
<dbReference type="GO" id="GO:0005829">
    <property type="term" value="C:cytosol"/>
    <property type="evidence" value="ECO:0007669"/>
    <property type="project" value="TreeGrafter"/>
</dbReference>
<feature type="region of interest" description="Disordered" evidence="6">
    <location>
        <begin position="1097"/>
        <end position="1145"/>
    </location>
</feature>
<dbReference type="STRING" id="947166.A0A1D1V3G1"/>
<name>A0A1D1V3G1_RAMVA</name>
<dbReference type="InterPro" id="IPR056169">
    <property type="entry name" value="HB_ELP1"/>
</dbReference>
<evidence type="ECO:0000259" key="11">
    <source>
        <dbReference type="Pfam" id="PF23936"/>
    </source>
</evidence>
<dbReference type="PIRSF" id="PIRSF017233">
    <property type="entry name" value="IKAP"/>
    <property type="match status" value="1"/>
</dbReference>
<feature type="domain" description="ELP1 TPR" evidence="9">
    <location>
        <begin position="880"/>
        <end position="1037"/>
    </location>
</feature>
<dbReference type="OrthoDB" id="40048at2759"/>
<comment type="caution">
    <text evidence="12">The sequence shown here is derived from an EMBL/GenBank/DDBJ whole genome shotgun (WGS) entry which is preliminary data.</text>
</comment>
<evidence type="ECO:0000256" key="4">
    <source>
        <dbReference type="ARBA" id="ARBA00022694"/>
    </source>
</evidence>
<evidence type="ECO:0000259" key="10">
    <source>
        <dbReference type="Pfam" id="PF23925"/>
    </source>
</evidence>
<dbReference type="Pfam" id="PF23797">
    <property type="entry name" value="Beta-prop_ELP1_2nd"/>
    <property type="match status" value="1"/>
</dbReference>
<dbReference type="Pfam" id="PF23936">
    <property type="entry name" value="HB_ELP1"/>
    <property type="match status" value="1"/>
</dbReference>
<keyword evidence="5" id="KW-0539">Nucleus</keyword>
<sequence length="1285" mass="144236">MRNLRLVSEAQYQLSPGSLDSAPISWMSAGMSTIMCCSSERFITFSEDTKETNEQAVPPEHFHIAGTEFLVAENAVFLATAEGSLLICWGAEMSIVGHVPAGISAVKWSPEQEILVITTKPEHDSGHLLLMTSDWTVIVTEPLNPDDFGEMKPVNVGWGKKETQFHGSEGKEAAKTKTQVALTISAADDLQPRISWRGDGQYFAVSSVNPATMTRVIRIYERQGILQGTSELVDGLEWSLAWKPSGALIASTARTTRKQEVVFFEKNGLRHGGFDLRFLPGTFTVKELQWNMSSEVLLLWFVLNEREGGLVDCLQLWTIGNYHWYLKQSLRFPRDQPSSVTACLWSLRDPFVLYLADHSGKLTVVEWIWDTCRSTDVSSTVAVIDGSKVLLTAFAHSVVPPPSSTHALAFDASINQVHFQSSTPSSYQLAVVTDRKVLAIFTSDSENPSAAPTLRKTCDLPFSQFACLFWAGREHLAAVEFARINEVDVWGLWTFSVHHESQRELESLSSMEQLEQDKTCKLISYFDSPIYDFVPCDKVSLIFLKNGQVIRTTRQPSTSDASPLTKIPPNCDTISVDEKSSPAPVIFSLNTNNHKLFRNGALVSDSCTSFILTEEFLVYTTHSHKIVCVKLNGEKFGELTDDRQVERGSRLVTVVSREGRTEVVLQLPRGNLEVIHPRSLVIERIAKLVTEKKYREVFELMRKHRINMNLMVDFDVKRFLNDIPVVLSQINDAANLNIFIAELSDENVTTTVYKNHFVKPTESVEDKANVVLRNLAEALGEMPENGLFLSTLACHIYKKPQELEEALFKIKNLMSSSKISEAEEALKFVLYSANVDELYNVALGTYDFDLVLMVAAKSRKDPKEYVPFLNQFRAIQPEAYRYFVIDNHLKRYKKALGHLASLGAEKFPECVELVEKHALYKEALDIFQKQSPERNKLLGLYGEYLAKTKRRYLEAALAFEEGGFFTKTVENYRKVHEWKLGMACAGRANWEEAAVGKAAEMFALSLKAAGRHAEAAEILLKYLPNGGSAWQYLIDGHLWEDALLLRPSEEGQYKLKAALDKQAEVLLTQISASGADLEKYKERLKVVRQLRKEKKVDGSGDDFIDNMSEASSVSERTGTSRTSRTSTSRMTSKNKRKDEKKKRSLREGGPYEDLALLDTLKNIYRQVEAMTDEAGRLLKFLLKFRSMELGKELQSSVGQLLVDCDRKKNEIWTAEDLAVQVQGRAGGMTFGPNATVSSIVSDFGAGQGKEVDLGGLTLHDLALFVPPDFQALSKWNELTFDNFER</sequence>
<dbReference type="Proteomes" id="UP000186922">
    <property type="component" value="Unassembled WGS sequence"/>
</dbReference>
<evidence type="ECO:0000256" key="5">
    <source>
        <dbReference type="PIRNR" id="PIRNR017233"/>
    </source>
</evidence>
<dbReference type="InterPro" id="IPR056166">
    <property type="entry name" value="TPR_ELP1"/>
</dbReference>
<dbReference type="InterPro" id="IPR056165">
    <property type="entry name" value="Beta-prop_ELP1_2nd"/>
</dbReference>
<dbReference type="Pfam" id="PF04762">
    <property type="entry name" value="Beta-prop_ELP1_1st"/>
    <property type="match status" value="1"/>
</dbReference>
<keyword evidence="13" id="KW-1185">Reference proteome</keyword>
<evidence type="ECO:0000313" key="12">
    <source>
        <dbReference type="EMBL" id="GAU95245.1"/>
    </source>
</evidence>